<gene>
    <name evidence="2" type="ORF">EVOR1521_LOCUS10852</name>
</gene>
<proteinExistence type="predicted"/>
<evidence type="ECO:0000313" key="2">
    <source>
        <dbReference type="EMBL" id="CAJ1383865.1"/>
    </source>
</evidence>
<keyword evidence="1" id="KW-0812">Transmembrane</keyword>
<accession>A0AA36MSB5</accession>
<feature type="transmembrane region" description="Helical" evidence="1">
    <location>
        <begin position="20"/>
        <end position="40"/>
    </location>
</feature>
<protein>
    <submittedName>
        <fullName evidence="2">Uncharacterized protein</fullName>
    </submittedName>
</protein>
<dbReference type="AlphaFoldDB" id="A0AA36MSB5"/>
<comment type="caution">
    <text evidence="2">The sequence shown here is derived from an EMBL/GenBank/DDBJ whole genome shotgun (WGS) entry which is preliminary data.</text>
</comment>
<evidence type="ECO:0000256" key="1">
    <source>
        <dbReference type="SAM" id="Phobius"/>
    </source>
</evidence>
<reference evidence="2" key="1">
    <citation type="submission" date="2023-08" db="EMBL/GenBank/DDBJ databases">
        <authorList>
            <person name="Chen Y."/>
            <person name="Shah S."/>
            <person name="Dougan E. K."/>
            <person name="Thang M."/>
            <person name="Chan C."/>
        </authorList>
    </citation>
    <scope>NUCLEOTIDE SEQUENCE</scope>
</reference>
<dbReference type="EMBL" id="CAUJNA010001057">
    <property type="protein sequence ID" value="CAJ1383865.1"/>
    <property type="molecule type" value="Genomic_DNA"/>
</dbReference>
<keyword evidence="1" id="KW-0472">Membrane</keyword>
<name>A0AA36MSB5_9DINO</name>
<dbReference type="Proteomes" id="UP001178507">
    <property type="component" value="Unassembled WGS sequence"/>
</dbReference>
<evidence type="ECO:0000313" key="3">
    <source>
        <dbReference type="Proteomes" id="UP001178507"/>
    </source>
</evidence>
<keyword evidence="1" id="KW-1133">Transmembrane helix</keyword>
<organism evidence="2 3">
    <name type="scientific">Effrenium voratum</name>
    <dbReference type="NCBI Taxonomy" id="2562239"/>
    <lineage>
        <taxon>Eukaryota</taxon>
        <taxon>Sar</taxon>
        <taxon>Alveolata</taxon>
        <taxon>Dinophyceae</taxon>
        <taxon>Suessiales</taxon>
        <taxon>Symbiodiniaceae</taxon>
        <taxon>Effrenium</taxon>
    </lineage>
</organism>
<keyword evidence="3" id="KW-1185">Reference proteome</keyword>
<sequence length="336" mass="37459">MLPPKWSSFENPNDARCAWLVWFLLLAVFCGYVALATLSLRTELQTADQTEFYDAVLPLPAYSMDVCQMAALSKRLNYSVIDHIQMRFRFEYWVNGSEVIVKKQISSPEAKAYQISEEFQCRRFSAGTRLPQAAESPYMGIDLRVEGEVPAQMLSYNGTFVDGVFLRPSLAEDPTNKHAVQEERISTFLIPVVNSTGKRRIIVTQRYAFASWSDSLGGRRGAPCNDTFFFSGTTMLPESYNVAIETTTNDTAERWPLKLAMPGTHSVQVYRFVNDIWHAHLHADGPLPAEGNAARLVRPRGGCHCHLPDSGGSLPAGSGGKVQVAFPAACSRLRRR</sequence>